<evidence type="ECO:0000313" key="2">
    <source>
        <dbReference type="Proteomes" id="UP000193922"/>
    </source>
</evidence>
<protein>
    <submittedName>
        <fullName evidence="1">Uncharacterized protein</fullName>
    </submittedName>
</protein>
<dbReference type="EMBL" id="MCFD01000014">
    <property type="protein sequence ID" value="ORX66692.1"/>
    <property type="molecule type" value="Genomic_DNA"/>
</dbReference>
<proteinExistence type="predicted"/>
<organism evidence="1 2">
    <name type="scientific">Linderina pennispora</name>
    <dbReference type="NCBI Taxonomy" id="61395"/>
    <lineage>
        <taxon>Eukaryota</taxon>
        <taxon>Fungi</taxon>
        <taxon>Fungi incertae sedis</taxon>
        <taxon>Zoopagomycota</taxon>
        <taxon>Kickxellomycotina</taxon>
        <taxon>Kickxellomycetes</taxon>
        <taxon>Kickxellales</taxon>
        <taxon>Kickxellaceae</taxon>
        <taxon>Linderina</taxon>
    </lineage>
</organism>
<dbReference type="Proteomes" id="UP000193922">
    <property type="component" value="Unassembled WGS sequence"/>
</dbReference>
<dbReference type="RefSeq" id="XP_040740651.1">
    <property type="nucleotide sequence ID" value="XM_040888415.1"/>
</dbReference>
<name>A0A1Y1VZM1_9FUNG</name>
<feature type="non-terminal residue" evidence="1">
    <location>
        <position position="76"/>
    </location>
</feature>
<gene>
    <name evidence="1" type="ORF">DL89DRAFT_269748</name>
</gene>
<sequence length="76" mass="8210">MDGCRLIGAKTAEASRSDVIEPRLGRGSWLCNALAIMRSATLIPRTASRTWRLGSILRLFSATAIFTISVPSSARC</sequence>
<reference evidence="1 2" key="1">
    <citation type="submission" date="2016-07" db="EMBL/GenBank/DDBJ databases">
        <title>Pervasive Adenine N6-methylation of Active Genes in Fungi.</title>
        <authorList>
            <consortium name="DOE Joint Genome Institute"/>
            <person name="Mondo S.J."/>
            <person name="Dannebaum R.O."/>
            <person name="Kuo R.C."/>
            <person name="Labutti K."/>
            <person name="Haridas S."/>
            <person name="Kuo A."/>
            <person name="Salamov A."/>
            <person name="Ahrendt S.R."/>
            <person name="Lipzen A."/>
            <person name="Sullivan W."/>
            <person name="Andreopoulos W.B."/>
            <person name="Clum A."/>
            <person name="Lindquist E."/>
            <person name="Daum C."/>
            <person name="Ramamoorthy G.K."/>
            <person name="Gryganskyi A."/>
            <person name="Culley D."/>
            <person name="Magnuson J.K."/>
            <person name="James T.Y."/>
            <person name="O'Malley M.A."/>
            <person name="Stajich J.E."/>
            <person name="Spatafora J.W."/>
            <person name="Visel A."/>
            <person name="Grigoriev I.V."/>
        </authorList>
    </citation>
    <scope>NUCLEOTIDE SEQUENCE [LARGE SCALE GENOMIC DNA]</scope>
    <source>
        <strain evidence="1 2">ATCC 12442</strain>
    </source>
</reference>
<evidence type="ECO:0000313" key="1">
    <source>
        <dbReference type="EMBL" id="ORX66692.1"/>
    </source>
</evidence>
<dbReference type="GeneID" id="63805063"/>
<keyword evidence="2" id="KW-1185">Reference proteome</keyword>
<dbReference type="AlphaFoldDB" id="A0A1Y1VZM1"/>
<accession>A0A1Y1VZM1</accession>
<comment type="caution">
    <text evidence="1">The sequence shown here is derived from an EMBL/GenBank/DDBJ whole genome shotgun (WGS) entry which is preliminary data.</text>
</comment>